<dbReference type="RefSeq" id="WP_155113333.1">
    <property type="nucleotide sequence ID" value="NZ_WMIB01000019.1"/>
</dbReference>
<feature type="transmembrane region" description="Helical" evidence="1">
    <location>
        <begin position="12"/>
        <end position="38"/>
    </location>
</feature>
<evidence type="ECO:0000256" key="1">
    <source>
        <dbReference type="SAM" id="Phobius"/>
    </source>
</evidence>
<comment type="caution">
    <text evidence="2">The sequence shown here is derived from an EMBL/GenBank/DDBJ whole genome shotgun (WGS) entry which is preliminary data.</text>
</comment>
<organism evidence="2 3">
    <name type="scientific">Metabacillus mangrovi</name>
    <dbReference type="NCBI Taxonomy" id="1491830"/>
    <lineage>
        <taxon>Bacteria</taxon>
        <taxon>Bacillati</taxon>
        <taxon>Bacillota</taxon>
        <taxon>Bacilli</taxon>
        <taxon>Bacillales</taxon>
        <taxon>Bacillaceae</taxon>
        <taxon>Metabacillus</taxon>
    </lineage>
</organism>
<evidence type="ECO:0000313" key="3">
    <source>
        <dbReference type="Proteomes" id="UP000434639"/>
    </source>
</evidence>
<dbReference type="OrthoDB" id="9963584at2"/>
<dbReference type="AlphaFoldDB" id="A0A7X2S6Z6"/>
<reference evidence="2 3" key="1">
    <citation type="journal article" date="2017" name="Int. J. Syst. Evol. Microbiol.">
        <title>Bacillus mangrovi sp. nov., isolated from a sediment sample from a mangrove forest.</title>
        <authorList>
            <person name="Gupta V."/>
            <person name="Singh P.K."/>
            <person name="Korpole S."/>
            <person name="Tanuku N.R.S."/>
            <person name="Pinnaka A.K."/>
        </authorList>
    </citation>
    <scope>NUCLEOTIDE SEQUENCE [LARGE SCALE GENOMIC DNA]</scope>
    <source>
        <strain evidence="2 3">KCTC 33872</strain>
    </source>
</reference>
<proteinExistence type="predicted"/>
<name>A0A7X2S6Z6_9BACI</name>
<gene>
    <name evidence="2" type="ORF">GKZ89_15560</name>
</gene>
<accession>A0A7X2S6Z6</accession>
<feature type="transmembrane region" description="Helical" evidence="1">
    <location>
        <begin position="58"/>
        <end position="75"/>
    </location>
</feature>
<dbReference type="Proteomes" id="UP000434639">
    <property type="component" value="Unassembled WGS sequence"/>
</dbReference>
<dbReference type="EMBL" id="WMIB01000019">
    <property type="protein sequence ID" value="MTH54819.1"/>
    <property type="molecule type" value="Genomic_DNA"/>
</dbReference>
<keyword evidence="3" id="KW-1185">Reference proteome</keyword>
<keyword evidence="1" id="KW-0472">Membrane</keyword>
<sequence>MDETKNRKQNPSGAAVGFIVFIPLLLAIFIPTFAWAYITGTVLYGYSIYLNRYSKTVVLRELALLSMFFLFVFLLDRFI</sequence>
<protein>
    <submittedName>
        <fullName evidence="2">Uncharacterized protein</fullName>
    </submittedName>
</protein>
<keyword evidence="1" id="KW-0812">Transmembrane</keyword>
<evidence type="ECO:0000313" key="2">
    <source>
        <dbReference type="EMBL" id="MTH54819.1"/>
    </source>
</evidence>
<keyword evidence="1" id="KW-1133">Transmembrane helix</keyword>